<dbReference type="Gene3D" id="3.40.50.150">
    <property type="entry name" value="Vaccinia Virus protein VP39"/>
    <property type="match status" value="1"/>
</dbReference>
<dbReference type="PROSITE" id="PS01131">
    <property type="entry name" value="RRNA_A_DIMETH"/>
    <property type="match status" value="1"/>
</dbReference>
<dbReference type="Proteomes" id="UP000033860">
    <property type="component" value="Unassembled WGS sequence"/>
</dbReference>
<feature type="domain" description="Ribosomal RNA adenine methylase transferase N-terminal" evidence="6">
    <location>
        <begin position="20"/>
        <end position="184"/>
    </location>
</feature>
<dbReference type="PANTHER" id="PTHR11727:SF7">
    <property type="entry name" value="DIMETHYLADENOSINE TRANSFERASE-RELATED"/>
    <property type="match status" value="1"/>
</dbReference>
<dbReference type="InterPro" id="IPR023165">
    <property type="entry name" value="rRNA_Ade_diMease-like_C"/>
</dbReference>
<feature type="binding site" evidence="5">
    <location>
        <position position="61"/>
    </location>
    <ligand>
        <name>S-adenosyl-L-methionine</name>
        <dbReference type="ChEBI" id="CHEBI:59789"/>
    </ligand>
</feature>
<dbReference type="InterPro" id="IPR020596">
    <property type="entry name" value="rRNA_Ade_Mease_Trfase_CS"/>
</dbReference>
<organism evidence="7 8">
    <name type="scientific">Candidatus Beckwithbacteria bacterium GW2011_GWB1_47_15</name>
    <dbReference type="NCBI Taxonomy" id="1618371"/>
    <lineage>
        <taxon>Bacteria</taxon>
        <taxon>Candidatus Beckwithiibacteriota</taxon>
    </lineage>
</organism>
<reference evidence="7 8" key="1">
    <citation type="journal article" date="2015" name="Nature">
        <title>rRNA introns, odd ribosomes, and small enigmatic genomes across a large radiation of phyla.</title>
        <authorList>
            <person name="Brown C.T."/>
            <person name="Hug L.A."/>
            <person name="Thomas B.C."/>
            <person name="Sharon I."/>
            <person name="Castelle C.J."/>
            <person name="Singh A."/>
            <person name="Wilkins M.J."/>
            <person name="Williams K.H."/>
            <person name="Banfield J.F."/>
        </authorList>
    </citation>
    <scope>NUCLEOTIDE SEQUENCE [LARGE SCALE GENOMIC DNA]</scope>
</reference>
<proteinExistence type="inferred from homology"/>
<feature type="binding site" evidence="5">
    <location>
        <position position="102"/>
    </location>
    <ligand>
        <name>S-adenosyl-L-methionine</name>
        <dbReference type="ChEBI" id="CHEBI:59789"/>
    </ligand>
</feature>
<evidence type="ECO:0000313" key="8">
    <source>
        <dbReference type="Proteomes" id="UP000033860"/>
    </source>
</evidence>
<feature type="binding site" evidence="5">
    <location>
        <position position="40"/>
    </location>
    <ligand>
        <name>S-adenosyl-L-methionine</name>
        <dbReference type="ChEBI" id="CHEBI:59789"/>
    </ligand>
</feature>
<keyword evidence="1 5" id="KW-0489">Methyltransferase</keyword>
<protein>
    <submittedName>
        <fullName evidence="7">rRNA (Adenine-N(6)-)-methyltransferase</fullName>
    </submittedName>
</protein>
<evidence type="ECO:0000256" key="4">
    <source>
        <dbReference type="ARBA" id="ARBA00022884"/>
    </source>
</evidence>
<evidence type="ECO:0000256" key="2">
    <source>
        <dbReference type="ARBA" id="ARBA00022679"/>
    </source>
</evidence>
<dbReference type="InterPro" id="IPR020598">
    <property type="entry name" value="rRNA_Ade_methylase_Trfase_N"/>
</dbReference>
<comment type="caution">
    <text evidence="5">Lacks conserved residue(s) required for the propagation of feature annotation.</text>
</comment>
<keyword evidence="3 5" id="KW-0949">S-adenosyl-L-methionine</keyword>
<keyword evidence="2 5" id="KW-0808">Transferase</keyword>
<dbReference type="GO" id="GO:0000179">
    <property type="term" value="F:rRNA (adenine-N6,N6-)-dimethyltransferase activity"/>
    <property type="evidence" value="ECO:0007669"/>
    <property type="project" value="UniProtKB-UniRule"/>
</dbReference>
<dbReference type="GO" id="GO:0003723">
    <property type="term" value="F:RNA binding"/>
    <property type="evidence" value="ECO:0007669"/>
    <property type="project" value="UniProtKB-UniRule"/>
</dbReference>
<feature type="binding site" evidence="5">
    <location>
        <position position="86"/>
    </location>
    <ligand>
        <name>S-adenosyl-L-methionine</name>
        <dbReference type="ChEBI" id="CHEBI:59789"/>
    </ligand>
</feature>
<dbReference type="PANTHER" id="PTHR11727">
    <property type="entry name" value="DIMETHYLADENOSINE TRANSFERASE"/>
    <property type="match status" value="1"/>
</dbReference>
<evidence type="ECO:0000256" key="5">
    <source>
        <dbReference type="PROSITE-ProRule" id="PRU01026"/>
    </source>
</evidence>
<comment type="similarity">
    <text evidence="5">Belongs to the class I-like SAM-binding methyltransferase superfamily. rRNA adenine N(6)-methyltransferase family.</text>
</comment>
<dbReference type="CDD" id="cd02440">
    <property type="entry name" value="AdoMet_MTases"/>
    <property type="match status" value="1"/>
</dbReference>
<keyword evidence="4 5" id="KW-0694">RNA-binding</keyword>
<accession>A0A0G1RXI9</accession>
<dbReference type="Gene3D" id="1.10.8.100">
    <property type="entry name" value="Ribosomal RNA adenine dimethylase-like, domain 2"/>
    <property type="match status" value="1"/>
</dbReference>
<dbReference type="PROSITE" id="PS51689">
    <property type="entry name" value="SAM_RNA_A_N6_MT"/>
    <property type="match status" value="1"/>
</dbReference>
<feature type="binding site" evidence="5">
    <location>
        <position position="15"/>
    </location>
    <ligand>
        <name>S-adenosyl-L-methionine</name>
        <dbReference type="ChEBI" id="CHEBI:59789"/>
    </ligand>
</feature>
<dbReference type="Pfam" id="PF00398">
    <property type="entry name" value="RrnaAD"/>
    <property type="match status" value="1"/>
</dbReference>
<dbReference type="SUPFAM" id="SSF53335">
    <property type="entry name" value="S-adenosyl-L-methionine-dependent methyltransferases"/>
    <property type="match status" value="1"/>
</dbReference>
<dbReference type="InterPro" id="IPR029063">
    <property type="entry name" value="SAM-dependent_MTases_sf"/>
</dbReference>
<evidence type="ECO:0000313" key="7">
    <source>
        <dbReference type="EMBL" id="KKU61831.1"/>
    </source>
</evidence>
<sequence>MYTSWRRPELSQRFLHNRQLVHQLVRQSSIGKNDLVIEVGPGKGIITAELLDVAKQVVAVELDQSLYQQLSRDFSNTPNLKLIHQDFLTWELPHEAYKVFANLPFDVEGLIVRKLLNDINPPQDSYLVVRKDVAERWSGISYRGQFSVCWRPWFRFAIVHKFHRRDFVPKPKVASVLLRIQQRDKPLLPWSQRKNYQSFIKRSFASARRPTTLTLNQWLQLYHDKERWDKT</sequence>
<evidence type="ECO:0000259" key="6">
    <source>
        <dbReference type="SMART" id="SM00650"/>
    </source>
</evidence>
<evidence type="ECO:0000256" key="3">
    <source>
        <dbReference type="ARBA" id="ARBA00022691"/>
    </source>
</evidence>
<evidence type="ECO:0000256" key="1">
    <source>
        <dbReference type="ARBA" id="ARBA00022603"/>
    </source>
</evidence>
<comment type="caution">
    <text evidence="7">The sequence shown here is derived from an EMBL/GenBank/DDBJ whole genome shotgun (WGS) entry which is preliminary data.</text>
</comment>
<dbReference type="AlphaFoldDB" id="A0A0G1RXI9"/>
<dbReference type="SMART" id="SM00650">
    <property type="entry name" value="rADc"/>
    <property type="match status" value="1"/>
</dbReference>
<dbReference type="EMBL" id="LCNT01000001">
    <property type="protein sequence ID" value="KKU61831.1"/>
    <property type="molecule type" value="Genomic_DNA"/>
</dbReference>
<gene>
    <name evidence="7" type="ORF">UX85_C0001G0045</name>
</gene>
<name>A0A0G1RXI9_9BACT</name>
<dbReference type="InterPro" id="IPR001737">
    <property type="entry name" value="KsgA/Erm"/>
</dbReference>